<sequence>MIWHEIIYSICVGALIMGVILTLLLMILSASNLSNSSSDSIEHSEMDSEVDSSVETDHGTHLDHDSDIDHDSFDHGSDIDHDSFDHGSDIDHDSFDHGSDIDHDSFDHGSDIDHDSFDHGSDIDHDSFDHGSDVDHDTHLENDDGFNSDSELGLDMDVGSAGSVSDMVNYSTNTPTSLVFSLYLLWFGTMGTFTYNLISLKIIWLIVVLLVPVGITKIVSKGYESLAKNRTYRVRVQNELLGREALVKIAVDQNGGVISLRTTESVQQIGAQSLFPLSYFYPGDTVYICAYENGMYYVDSNAQNVKLSYAKKGKKNENKSSISKISNFHQATISRQR</sequence>
<reference evidence="3" key="1">
    <citation type="submission" date="2022-09" db="EMBL/GenBank/DDBJ databases">
        <title>Actin cytoskeleton and complex cell architecture in an #Asgard archaeon.</title>
        <authorList>
            <person name="Ponce Toledo R.I."/>
            <person name="Schleper C."/>
            <person name="Rodrigues Oliveira T."/>
            <person name="Wollweber F."/>
            <person name="Xu J."/>
            <person name="Rittmann S."/>
            <person name="Klingl A."/>
            <person name="Pilhofer M."/>
        </authorList>
    </citation>
    <scope>NUCLEOTIDE SEQUENCE</scope>
    <source>
        <strain evidence="3">B-35</strain>
    </source>
</reference>
<protein>
    <recommendedName>
        <fullName evidence="5">DUF1449 family protein</fullName>
    </recommendedName>
</protein>
<evidence type="ECO:0008006" key="5">
    <source>
        <dbReference type="Google" id="ProtNLM"/>
    </source>
</evidence>
<feature type="region of interest" description="Disordered" evidence="1">
    <location>
        <begin position="37"/>
        <end position="72"/>
    </location>
</feature>
<dbReference type="EMBL" id="CP104013">
    <property type="protein sequence ID" value="UYP45457.1"/>
    <property type="molecule type" value="Genomic_DNA"/>
</dbReference>
<evidence type="ECO:0000256" key="1">
    <source>
        <dbReference type="SAM" id="MobiDB-lite"/>
    </source>
</evidence>
<evidence type="ECO:0000313" key="4">
    <source>
        <dbReference type="Proteomes" id="UP001208689"/>
    </source>
</evidence>
<evidence type="ECO:0000256" key="2">
    <source>
        <dbReference type="SAM" id="Phobius"/>
    </source>
</evidence>
<feature type="compositionally biased region" description="Basic and acidic residues" evidence="1">
    <location>
        <begin position="55"/>
        <end position="72"/>
    </location>
</feature>
<dbReference type="Proteomes" id="UP001208689">
    <property type="component" value="Chromosome"/>
</dbReference>
<accession>A0ABY6HSV0</accession>
<feature type="transmembrane region" description="Helical" evidence="2">
    <location>
        <begin position="177"/>
        <end position="196"/>
    </location>
</feature>
<proteinExistence type="predicted"/>
<feature type="transmembrane region" description="Helical" evidence="2">
    <location>
        <begin position="202"/>
        <end position="220"/>
    </location>
</feature>
<keyword evidence="2" id="KW-1133">Transmembrane helix</keyword>
<keyword evidence="2" id="KW-0472">Membrane</keyword>
<feature type="transmembrane region" description="Helical" evidence="2">
    <location>
        <begin position="6"/>
        <end position="28"/>
    </location>
</feature>
<keyword evidence="2" id="KW-0812">Transmembrane</keyword>
<evidence type="ECO:0000313" key="3">
    <source>
        <dbReference type="EMBL" id="UYP45457.1"/>
    </source>
</evidence>
<name>A0ABY6HSV0_9ARCH</name>
<organism evidence="3 4">
    <name type="scientific">Candidatus Lokiarchaeum ossiferum</name>
    <dbReference type="NCBI Taxonomy" id="2951803"/>
    <lineage>
        <taxon>Archaea</taxon>
        <taxon>Promethearchaeati</taxon>
        <taxon>Promethearchaeota</taxon>
        <taxon>Promethearchaeia</taxon>
        <taxon>Promethearchaeales</taxon>
        <taxon>Promethearchaeaceae</taxon>
        <taxon>Candidatus Lokiarchaeum</taxon>
    </lineage>
</organism>
<keyword evidence="4" id="KW-1185">Reference proteome</keyword>
<gene>
    <name evidence="3" type="ORF">NEF87_001742</name>
</gene>